<dbReference type="PRINTS" id="PR00080">
    <property type="entry name" value="SDRFAMILY"/>
</dbReference>
<evidence type="ECO:0000256" key="3">
    <source>
        <dbReference type="ARBA" id="ARBA00023002"/>
    </source>
</evidence>
<dbReference type="Gene3D" id="3.40.50.720">
    <property type="entry name" value="NAD(P)-binding Rossmann-like Domain"/>
    <property type="match status" value="1"/>
</dbReference>
<dbReference type="PRINTS" id="PR00081">
    <property type="entry name" value="GDHRDH"/>
</dbReference>
<dbReference type="PROSITE" id="PS00061">
    <property type="entry name" value="ADH_SHORT"/>
    <property type="match status" value="1"/>
</dbReference>
<dbReference type="SUPFAM" id="SSF51735">
    <property type="entry name" value="NAD(P)-binding Rossmann-fold domains"/>
    <property type="match status" value="1"/>
</dbReference>
<name>A0AAD4HYE5_9PEZI</name>
<keyword evidence="3" id="KW-0560">Oxidoreductase</keyword>
<accession>A0AAD4HYE5</accession>
<dbReference type="EMBL" id="JAHCVI010000003">
    <property type="protein sequence ID" value="KAG7287295.1"/>
    <property type="molecule type" value="Genomic_DNA"/>
</dbReference>
<comment type="similarity">
    <text evidence="1">Belongs to the short-chain dehydrogenases/reductases (SDR) family.</text>
</comment>
<evidence type="ECO:0000313" key="5">
    <source>
        <dbReference type="Proteomes" id="UP001197093"/>
    </source>
</evidence>
<keyword evidence="2" id="KW-0521">NADP</keyword>
<comment type="caution">
    <text evidence="4">The sequence shown here is derived from an EMBL/GenBank/DDBJ whole genome shotgun (WGS) entry which is preliminary data.</text>
</comment>
<dbReference type="Pfam" id="PF13561">
    <property type="entry name" value="adh_short_C2"/>
    <property type="match status" value="1"/>
</dbReference>
<dbReference type="GO" id="GO:0016491">
    <property type="term" value="F:oxidoreductase activity"/>
    <property type="evidence" value="ECO:0007669"/>
    <property type="project" value="UniProtKB-KW"/>
</dbReference>
<dbReference type="FunFam" id="3.40.50.720:FF:000084">
    <property type="entry name" value="Short-chain dehydrogenase reductase"/>
    <property type="match status" value="1"/>
</dbReference>
<dbReference type="InterPro" id="IPR020904">
    <property type="entry name" value="Sc_DH/Rdtase_CS"/>
</dbReference>
<evidence type="ECO:0000256" key="1">
    <source>
        <dbReference type="ARBA" id="ARBA00006484"/>
    </source>
</evidence>
<reference evidence="4" key="1">
    <citation type="submission" date="2023-02" db="EMBL/GenBank/DDBJ databases">
        <authorList>
            <person name="Palmer J.M."/>
        </authorList>
    </citation>
    <scope>NUCLEOTIDE SEQUENCE</scope>
    <source>
        <strain evidence="4">FW57</strain>
    </source>
</reference>
<sequence length="253" mass="26736">MADFKQDLRGKAAIGKLAAHGADVVVNYVFSAPGAEKLAKQIRDEHGVRAITVQADVSNDQDVARQFVETKKQLGRIDIVMSNAGIEHFGDLDKVTGAEIDKVFSVNVKGQFFVAQQAGQHMETGGRLILMSSISSIMGVPRHAIYAASKAAVTGLVKCLAWDLGPKNITVNCIAAGGVKSDMYYENSRKYIKGGDALGWDEIDARIAAWSPLGRVGMPDDVAGAVALLAGEEAGWITGQTLHVSGGAHMGTA</sequence>
<dbReference type="PANTHER" id="PTHR43639">
    <property type="entry name" value="OXIDOREDUCTASE, SHORT-CHAIN DEHYDROGENASE/REDUCTASE FAMILY (AFU_ORTHOLOGUE AFUA_5G02870)"/>
    <property type="match status" value="1"/>
</dbReference>
<dbReference type="InterPro" id="IPR036291">
    <property type="entry name" value="NAD(P)-bd_dom_sf"/>
</dbReference>
<organism evidence="4 5">
    <name type="scientific">Staphylotrichum longicolle</name>
    <dbReference type="NCBI Taxonomy" id="669026"/>
    <lineage>
        <taxon>Eukaryota</taxon>
        <taxon>Fungi</taxon>
        <taxon>Dikarya</taxon>
        <taxon>Ascomycota</taxon>
        <taxon>Pezizomycotina</taxon>
        <taxon>Sordariomycetes</taxon>
        <taxon>Sordariomycetidae</taxon>
        <taxon>Sordariales</taxon>
        <taxon>Chaetomiaceae</taxon>
        <taxon>Staphylotrichum</taxon>
    </lineage>
</organism>
<dbReference type="InterPro" id="IPR002347">
    <property type="entry name" value="SDR_fam"/>
</dbReference>
<evidence type="ECO:0000313" key="4">
    <source>
        <dbReference type="EMBL" id="KAG7287295.1"/>
    </source>
</evidence>
<keyword evidence="5" id="KW-1185">Reference proteome</keyword>
<dbReference type="PANTHER" id="PTHR43639:SF1">
    <property type="entry name" value="SHORT-CHAIN DEHYDROGENASE_REDUCTASE FAMILY PROTEIN"/>
    <property type="match status" value="1"/>
</dbReference>
<gene>
    <name evidence="4" type="ORF">NEMBOFW57_006803</name>
</gene>
<protein>
    <submittedName>
        <fullName evidence="4">Uncharacterized protein</fullName>
    </submittedName>
</protein>
<proteinExistence type="inferred from homology"/>
<evidence type="ECO:0000256" key="2">
    <source>
        <dbReference type="ARBA" id="ARBA00022857"/>
    </source>
</evidence>
<dbReference type="AlphaFoldDB" id="A0AAD4HYE5"/>
<dbReference type="Proteomes" id="UP001197093">
    <property type="component" value="Unassembled WGS sequence"/>
</dbReference>